<evidence type="ECO:0000313" key="7">
    <source>
        <dbReference type="EMBL" id="CED82912.1"/>
    </source>
</evidence>
<keyword evidence="5" id="KW-0949">S-adenosyl-L-methionine</keyword>
<dbReference type="InterPro" id="IPR029063">
    <property type="entry name" value="SAM-dependent_MTases_sf"/>
</dbReference>
<keyword evidence="4" id="KW-0808">Transferase</keyword>
<organism evidence="7">
    <name type="scientific">Phaffia rhodozyma</name>
    <name type="common">Yeast</name>
    <name type="synonym">Xanthophyllomyces dendrorhous</name>
    <dbReference type="NCBI Taxonomy" id="264483"/>
    <lineage>
        <taxon>Eukaryota</taxon>
        <taxon>Fungi</taxon>
        <taxon>Dikarya</taxon>
        <taxon>Basidiomycota</taxon>
        <taxon>Agaricomycotina</taxon>
        <taxon>Tremellomycetes</taxon>
        <taxon>Cystofilobasidiales</taxon>
        <taxon>Mrakiaceae</taxon>
        <taxon>Phaffia</taxon>
    </lineage>
</organism>
<dbReference type="PANTHER" id="PTHR12303">
    <property type="entry name" value="CARNOSINE N-METHYLTRANSFERASE"/>
    <property type="match status" value="1"/>
</dbReference>
<evidence type="ECO:0000256" key="2">
    <source>
        <dbReference type="ARBA" id="ARBA00012003"/>
    </source>
</evidence>
<name>A0A0F7SLH3_PHARH</name>
<evidence type="ECO:0000256" key="1">
    <source>
        <dbReference type="ARBA" id="ARBA00010086"/>
    </source>
</evidence>
<protein>
    <recommendedName>
        <fullName evidence="2">carnosine N-methyltransferase</fullName>
        <ecNumber evidence="2">2.1.1.22</ecNumber>
    </recommendedName>
</protein>
<dbReference type="Gene3D" id="3.40.50.150">
    <property type="entry name" value="Vaccinia Virus protein VP39"/>
    <property type="match status" value="1"/>
</dbReference>
<dbReference type="EMBL" id="LN483142">
    <property type="protein sequence ID" value="CED82912.1"/>
    <property type="molecule type" value="Genomic_DNA"/>
</dbReference>
<sequence>MSHSHSHDEASSHSHSHDHSDPNHVCGGPREPTPQEIEASKAERKAFDAVLRCFYQYEAYSLSANNRRLKDLLSLSKPHQAILNKLKYREKLSKVDDAIRVNADFLREIADTVGSSMFGDEDEEDEEEDEDEDEDDEDLDAYYDDLDTSSPAPPHQHHSHSHDEPHDHSHGGVSSHHHMHEESAKKEKKEAEKKELLSRKSSESDMDKMRSTIKQFVRDWSVEGRPERDAAYKPIMDVIESQFGHIPKEERADVKILTPGAGLARLAYDIALQGYASQGNEFSFFMLLCSFFILNRTTAPLCHTIHPYIHTFSNQTSTEALLRPIRIPDVNPADLPKGSDFSLIAGDFLEVYGSGDEDQEWDCVATSFFIDTAKNVVEYLETIYRVLKPGGIWINLGPLLWHWENNSSKDVSVELSLDEVKALVAEVGFEIKEESTVPSGYTGNSEGMLKYQYEAACWTAIKK</sequence>
<dbReference type="SMART" id="SM01296">
    <property type="entry name" value="N2227"/>
    <property type="match status" value="1"/>
</dbReference>
<feature type="compositionally biased region" description="Acidic residues" evidence="6">
    <location>
        <begin position="119"/>
        <end position="147"/>
    </location>
</feature>
<dbReference type="Pfam" id="PF07942">
    <property type="entry name" value="CARME"/>
    <property type="match status" value="1"/>
</dbReference>
<dbReference type="InterPro" id="IPR012901">
    <property type="entry name" value="CARME"/>
</dbReference>
<dbReference type="EC" id="2.1.1.22" evidence="2"/>
<dbReference type="GO" id="GO:0032259">
    <property type="term" value="P:methylation"/>
    <property type="evidence" value="ECO:0007669"/>
    <property type="project" value="UniProtKB-KW"/>
</dbReference>
<feature type="region of interest" description="Disordered" evidence="6">
    <location>
        <begin position="1"/>
        <end position="40"/>
    </location>
</feature>
<evidence type="ECO:0000256" key="4">
    <source>
        <dbReference type="ARBA" id="ARBA00022679"/>
    </source>
</evidence>
<dbReference type="SUPFAM" id="SSF53335">
    <property type="entry name" value="S-adenosyl-L-methionine-dependent methyltransferases"/>
    <property type="match status" value="1"/>
</dbReference>
<dbReference type="PANTHER" id="PTHR12303:SF6">
    <property type="entry name" value="CARNOSINE N-METHYLTRANSFERASE"/>
    <property type="match status" value="1"/>
</dbReference>
<reference evidence="7" key="1">
    <citation type="submission" date="2014-08" db="EMBL/GenBank/DDBJ databases">
        <authorList>
            <person name="Sharma Rahul"/>
            <person name="Thines Marco"/>
        </authorList>
    </citation>
    <scope>NUCLEOTIDE SEQUENCE</scope>
</reference>
<dbReference type="GO" id="GO:0030735">
    <property type="term" value="F:carnosine N-methyltransferase activity"/>
    <property type="evidence" value="ECO:0007669"/>
    <property type="project" value="UniProtKB-EC"/>
</dbReference>
<proteinExistence type="inferred from homology"/>
<comment type="similarity">
    <text evidence="1">Belongs to the carnosine N-methyltransferase family.</text>
</comment>
<feature type="compositionally biased region" description="Basic and acidic residues" evidence="6">
    <location>
        <begin position="1"/>
        <end position="22"/>
    </location>
</feature>
<dbReference type="AlphaFoldDB" id="A0A0F7SLH3"/>
<feature type="region of interest" description="Disordered" evidence="6">
    <location>
        <begin position="112"/>
        <end position="208"/>
    </location>
</feature>
<accession>A0A0F7SLH3</accession>
<feature type="compositionally biased region" description="Basic and acidic residues" evidence="6">
    <location>
        <begin position="179"/>
        <end position="208"/>
    </location>
</feature>
<evidence type="ECO:0000256" key="6">
    <source>
        <dbReference type="SAM" id="MobiDB-lite"/>
    </source>
</evidence>
<feature type="compositionally biased region" description="Basic and acidic residues" evidence="6">
    <location>
        <begin position="161"/>
        <end position="170"/>
    </location>
</feature>
<evidence type="ECO:0000256" key="3">
    <source>
        <dbReference type="ARBA" id="ARBA00022603"/>
    </source>
</evidence>
<evidence type="ECO:0000256" key="5">
    <source>
        <dbReference type="ARBA" id="ARBA00022691"/>
    </source>
</evidence>
<keyword evidence="3" id="KW-0489">Methyltransferase</keyword>